<name>A0A162SCZ5_9CLOT</name>
<evidence type="ECO:0000313" key="3">
    <source>
        <dbReference type="Proteomes" id="UP000076603"/>
    </source>
</evidence>
<evidence type="ECO:0000313" key="2">
    <source>
        <dbReference type="EMBL" id="KZL91077.1"/>
    </source>
</evidence>
<dbReference type="SUPFAM" id="SSF53146">
    <property type="entry name" value="Nitrogenase accessory factor-like"/>
    <property type="match status" value="1"/>
</dbReference>
<gene>
    <name evidence="2" type="primary">nifB_2</name>
    <name evidence="2" type="ORF">CLMAG_28350</name>
</gene>
<dbReference type="Proteomes" id="UP000076603">
    <property type="component" value="Unassembled WGS sequence"/>
</dbReference>
<accession>A0A162SCZ5</accession>
<reference evidence="2 3" key="1">
    <citation type="submission" date="2016-04" db="EMBL/GenBank/DDBJ databases">
        <title>Genome sequence of Clostridium magnum DSM 2767.</title>
        <authorList>
            <person name="Poehlein A."/>
            <person name="Uhlig R."/>
            <person name="Fischer R."/>
            <person name="Bahl H."/>
            <person name="Daniel R."/>
        </authorList>
    </citation>
    <scope>NUCLEOTIDE SEQUENCE [LARGE SCALE GENOMIC DNA]</scope>
    <source>
        <strain evidence="2 3">DSM 2767</strain>
    </source>
</reference>
<dbReference type="RefSeq" id="WP_066623152.1">
    <property type="nucleotide sequence ID" value="NZ_FQXL01000011.1"/>
</dbReference>
<dbReference type="Pfam" id="PF02579">
    <property type="entry name" value="Nitro_FeMo-Co"/>
    <property type="match status" value="1"/>
</dbReference>
<dbReference type="PATRIC" id="fig|1121326.3.peg.2849"/>
<evidence type="ECO:0000259" key="1">
    <source>
        <dbReference type="Pfam" id="PF02579"/>
    </source>
</evidence>
<protein>
    <submittedName>
        <fullName evidence="2">FeMo cofactor biosynthesis protein NifB</fullName>
    </submittedName>
</protein>
<feature type="domain" description="Dinitrogenase iron-molybdenum cofactor biosynthesis" evidence="1">
    <location>
        <begin position="12"/>
        <end position="105"/>
    </location>
</feature>
<dbReference type="STRING" id="1121326.CLMAG_28350"/>
<dbReference type="InterPro" id="IPR003731">
    <property type="entry name" value="Di-Nase_FeMo-co_biosynth"/>
</dbReference>
<dbReference type="InterPro" id="IPR036105">
    <property type="entry name" value="DiNase_FeMo-co_biosyn_sf"/>
</dbReference>
<dbReference type="EMBL" id="LWAE01000003">
    <property type="protein sequence ID" value="KZL91077.1"/>
    <property type="molecule type" value="Genomic_DNA"/>
</dbReference>
<dbReference type="PANTHER" id="PTHR33937:SF2">
    <property type="entry name" value="DINITROGENASE IRON-MOLYBDENUM COFACTOR BIOSYNTHESIS DOMAIN-CONTAINING PROTEIN"/>
    <property type="match status" value="1"/>
</dbReference>
<dbReference type="AlphaFoldDB" id="A0A162SCZ5"/>
<proteinExistence type="predicted"/>
<sequence length="108" mass="12127">MSLRVAVASSDGITVNEHFGKASRFLIFDIKYDLVELIEERNTIPICRTNGHVEEKIDETIKLISDCEVVLVSKIGMGPELALQGKGIKVFEISMEINKALERFTKFV</sequence>
<dbReference type="InterPro" id="IPR051840">
    <property type="entry name" value="NifX/NifY_domain"/>
</dbReference>
<comment type="caution">
    <text evidence="2">The sequence shown here is derived from an EMBL/GenBank/DDBJ whole genome shotgun (WGS) entry which is preliminary data.</text>
</comment>
<keyword evidence="3" id="KW-1185">Reference proteome</keyword>
<dbReference type="PANTHER" id="PTHR33937">
    <property type="entry name" value="IRON-MOLYBDENUM PROTEIN-RELATED-RELATED"/>
    <property type="match status" value="1"/>
</dbReference>
<organism evidence="2 3">
    <name type="scientific">Clostridium magnum DSM 2767</name>
    <dbReference type="NCBI Taxonomy" id="1121326"/>
    <lineage>
        <taxon>Bacteria</taxon>
        <taxon>Bacillati</taxon>
        <taxon>Bacillota</taxon>
        <taxon>Clostridia</taxon>
        <taxon>Eubacteriales</taxon>
        <taxon>Clostridiaceae</taxon>
        <taxon>Clostridium</taxon>
    </lineage>
</organism>
<dbReference type="Gene3D" id="3.30.420.130">
    <property type="entry name" value="Dinitrogenase iron-molybdenum cofactor biosynthesis domain"/>
    <property type="match status" value="1"/>
</dbReference>